<organism evidence="1 2">
    <name type="scientific">Kribbella antiqua</name>
    <dbReference type="NCBI Taxonomy" id="2512217"/>
    <lineage>
        <taxon>Bacteria</taxon>
        <taxon>Bacillati</taxon>
        <taxon>Actinomycetota</taxon>
        <taxon>Actinomycetes</taxon>
        <taxon>Propionibacteriales</taxon>
        <taxon>Kribbellaceae</taxon>
        <taxon>Kribbella</taxon>
    </lineage>
</organism>
<dbReference type="Proteomes" id="UP000295573">
    <property type="component" value="Unassembled WGS sequence"/>
</dbReference>
<dbReference type="EMBL" id="SLWR01000008">
    <property type="protein sequence ID" value="TCO45626.1"/>
    <property type="molecule type" value="Genomic_DNA"/>
</dbReference>
<name>A0A4R2IMM5_9ACTN</name>
<dbReference type="AlphaFoldDB" id="A0A4R2IMM5"/>
<evidence type="ECO:0000313" key="1">
    <source>
        <dbReference type="EMBL" id="TCO45626.1"/>
    </source>
</evidence>
<evidence type="ECO:0000313" key="2">
    <source>
        <dbReference type="Proteomes" id="UP000295573"/>
    </source>
</evidence>
<proteinExistence type="predicted"/>
<gene>
    <name evidence="1" type="ORF">EV646_108249</name>
</gene>
<comment type="caution">
    <text evidence="1">The sequence shown here is derived from an EMBL/GenBank/DDBJ whole genome shotgun (WGS) entry which is preliminary data.</text>
</comment>
<accession>A0A4R2IMM5</accession>
<protein>
    <submittedName>
        <fullName evidence="1">Uncharacterized protein</fullName>
    </submittedName>
</protein>
<reference evidence="1 2" key="1">
    <citation type="journal article" date="2015" name="Stand. Genomic Sci.">
        <title>Genomic Encyclopedia of Bacterial and Archaeal Type Strains, Phase III: the genomes of soil and plant-associated and newly described type strains.</title>
        <authorList>
            <person name="Whitman W.B."/>
            <person name="Woyke T."/>
            <person name="Klenk H.P."/>
            <person name="Zhou Y."/>
            <person name="Lilburn T.G."/>
            <person name="Beck B.J."/>
            <person name="De Vos P."/>
            <person name="Vandamme P."/>
            <person name="Eisen J.A."/>
            <person name="Garrity G."/>
            <person name="Hugenholtz P."/>
            <person name="Kyrpides N.C."/>
        </authorList>
    </citation>
    <scope>NUCLEOTIDE SEQUENCE [LARGE SCALE GENOMIC DNA]</scope>
    <source>
        <strain evidence="1 2">VKM Ac-2541</strain>
    </source>
</reference>
<keyword evidence="2" id="KW-1185">Reference proteome</keyword>
<sequence length="57" mass="6256">MGRMAGNRLAGLRVERLAELPVDLRGRHPRVVEGSDGLWRIPGDPIQLLLTCLAGRP</sequence>